<organism evidence="1 2">
    <name type="scientific">Bacteroides muris</name>
    <name type="common">ex Afrizal et al. 2022</name>
    <dbReference type="NCBI Taxonomy" id="2516960"/>
    <lineage>
        <taxon>Bacteria</taxon>
        <taxon>Pseudomonadati</taxon>
        <taxon>Bacteroidota</taxon>
        <taxon>Bacteroidia</taxon>
        <taxon>Bacteroidales</taxon>
        <taxon>Bacteroidaceae</taxon>
        <taxon>Bacteroides</taxon>
    </lineage>
</organism>
<evidence type="ECO:0000313" key="1">
    <source>
        <dbReference type="EMBL" id="TGY09324.1"/>
    </source>
</evidence>
<sequence>MLSVLLCNMSIPHDSSHELTNLALLNIEALASGEAEPIRFKSCYMYTSTTLLPDEPATYVTKCDGCCTTKATMCMYTATCAGSQIIY</sequence>
<dbReference type="Proteomes" id="UP000310532">
    <property type="component" value="Unassembled WGS sequence"/>
</dbReference>
<dbReference type="EMBL" id="SRYZ01000002">
    <property type="protein sequence ID" value="TGY09324.1"/>
    <property type="molecule type" value="Genomic_DNA"/>
</dbReference>
<gene>
    <name evidence="1" type="ORF">E5355_01320</name>
</gene>
<keyword evidence="2" id="KW-1185">Reference proteome</keyword>
<evidence type="ECO:0000313" key="2">
    <source>
        <dbReference type="Proteomes" id="UP000310532"/>
    </source>
</evidence>
<protein>
    <submittedName>
        <fullName evidence="1">Uncharacterized protein</fullName>
    </submittedName>
</protein>
<comment type="caution">
    <text evidence="1">The sequence shown here is derived from an EMBL/GenBank/DDBJ whole genome shotgun (WGS) entry which is preliminary data.</text>
</comment>
<proteinExistence type="predicted"/>
<reference evidence="1 2" key="1">
    <citation type="submission" date="2019-04" db="EMBL/GenBank/DDBJ databases">
        <title>Microbes associate with the intestines of laboratory mice.</title>
        <authorList>
            <person name="Navarre W."/>
            <person name="Wong E."/>
            <person name="Huang K."/>
            <person name="Tropini C."/>
            <person name="Ng K."/>
            <person name="Yu B."/>
        </authorList>
    </citation>
    <scope>NUCLEOTIDE SEQUENCE [LARGE SCALE GENOMIC DNA]</scope>
    <source>
        <strain evidence="1 2">NM69_E16B</strain>
    </source>
</reference>
<dbReference type="AlphaFoldDB" id="A0A4S2B7L9"/>
<name>A0A4S2B7L9_9BACE</name>
<accession>A0A4S2B7L9</accession>